<dbReference type="InterPro" id="IPR002925">
    <property type="entry name" value="Dienelactn_hydro"/>
</dbReference>
<reference evidence="1 2" key="1">
    <citation type="submission" date="2017-12" db="EMBL/GenBank/DDBJ databases">
        <title>Genomes of bacteria within cyanobacterial aggregates.</title>
        <authorList>
            <person name="Cai H."/>
        </authorList>
    </citation>
    <scope>NUCLEOTIDE SEQUENCE [LARGE SCALE GENOMIC DNA]</scope>
    <source>
        <strain evidence="1 2">TH16</strain>
    </source>
</reference>
<dbReference type="Gene3D" id="3.40.50.1820">
    <property type="entry name" value="alpha/beta hydrolase"/>
    <property type="match status" value="1"/>
</dbReference>
<dbReference type="InterPro" id="IPR029058">
    <property type="entry name" value="AB_hydrolase_fold"/>
</dbReference>
<dbReference type="AlphaFoldDB" id="A0A2K9N8S8"/>
<dbReference type="RefSeq" id="WP_102111276.1">
    <property type="nucleotide sequence ID" value="NZ_BMGN01000003.1"/>
</dbReference>
<dbReference type="SUPFAM" id="SSF53474">
    <property type="entry name" value="alpha/beta-Hydrolases"/>
    <property type="match status" value="1"/>
</dbReference>
<protein>
    <submittedName>
        <fullName evidence="1">Carboxymethylenebutenolidase</fullName>
    </submittedName>
</protein>
<proteinExistence type="predicted"/>
<dbReference type="PANTHER" id="PTHR46623">
    <property type="entry name" value="CARBOXYMETHYLENEBUTENOLIDASE-RELATED"/>
    <property type="match status" value="1"/>
</dbReference>
<keyword evidence="2" id="KW-1185">Reference proteome</keyword>
<evidence type="ECO:0000313" key="2">
    <source>
        <dbReference type="Proteomes" id="UP000234752"/>
    </source>
</evidence>
<evidence type="ECO:0000313" key="1">
    <source>
        <dbReference type="EMBL" id="AUN29551.1"/>
    </source>
</evidence>
<dbReference type="GO" id="GO:0016787">
    <property type="term" value="F:hydrolase activity"/>
    <property type="evidence" value="ECO:0007669"/>
    <property type="project" value="InterPro"/>
</dbReference>
<dbReference type="KEGG" id="ncb:C0V82_04400"/>
<sequence>MDRVDAEAQCLLSPINHTLSRRMFAMTTLAGGFALSTLPVSAQTITTPTDGLVAGEVSIPVEGGSLPAYRAKPAGKGPFPIVMVVQEIFGVHEHIKDVCRRFAKEGYLAVATELFARQGNAASFTDTGALIRELVNKVPDAQVMADLDATAAWAAKDGGDISRLGITGFCWGGRTTWLYAAHNPKLKAGVAWYGRVTSAPTELQPMVPVNLVQKMNAPVLGLYGGKDGGIPMADVERMQKALAAVNSRSTFHVYPDAPHAFHADYRPSYRPDNAKDGWKRCLEWFRINGV</sequence>
<name>A0A2K9N8S8_9PROT</name>
<dbReference type="EMBL" id="CP025611">
    <property type="protein sequence ID" value="AUN29551.1"/>
    <property type="molecule type" value="Genomic_DNA"/>
</dbReference>
<dbReference type="Proteomes" id="UP000234752">
    <property type="component" value="Chromosome eg_1"/>
</dbReference>
<dbReference type="Pfam" id="PF01738">
    <property type="entry name" value="DLH"/>
    <property type="match status" value="1"/>
</dbReference>
<accession>A0A2K9N8S8</accession>
<dbReference type="OrthoDB" id="9771666at2"/>
<dbReference type="PANTHER" id="PTHR46623:SF6">
    <property type="entry name" value="ALPHA_BETA-HYDROLASES SUPERFAMILY PROTEIN"/>
    <property type="match status" value="1"/>
</dbReference>
<gene>
    <name evidence="1" type="ORF">C0V82_04400</name>
</gene>
<dbReference type="InterPro" id="IPR051049">
    <property type="entry name" value="Dienelactone_hydrolase-like"/>
</dbReference>
<organism evidence="1 2">
    <name type="scientific">Niveispirillum cyanobacteriorum</name>
    <dbReference type="NCBI Taxonomy" id="1612173"/>
    <lineage>
        <taxon>Bacteria</taxon>
        <taxon>Pseudomonadati</taxon>
        <taxon>Pseudomonadota</taxon>
        <taxon>Alphaproteobacteria</taxon>
        <taxon>Rhodospirillales</taxon>
        <taxon>Azospirillaceae</taxon>
        <taxon>Niveispirillum</taxon>
    </lineage>
</organism>